<keyword evidence="2" id="KW-1185">Reference proteome</keyword>
<dbReference type="EMBL" id="HF920633">
    <property type="protein sequence ID" value="CCV01771.1"/>
    <property type="molecule type" value="Genomic_DNA"/>
</dbReference>
<gene>
    <name evidence="1" type="primary">094R</name>
    <name evidence="1" type="ORF">IIV22_094R</name>
</gene>
<proteinExistence type="predicted"/>
<sequence>MCNHHNIILDVCGTSTCADCYIHFDKSFCSEFTTNYNGPILNLLKTKSTIINTLEKDFGVCDRDTTLITEKIFNLTSKNKMVKGTNKRSILCASLYYAYHYLEKPTNFEDMLIKFKINHKNGSKGLKLCQIAIQECPEVVVNNELKIHSFANTHKEKLQELITRYNISLTNYDEIEKIIITSHLKRGKILNNRINRLWISCIFFWLLKINPYIDPEEFISINSDYSTLTQLKADLNYLTKNLN</sequence>
<dbReference type="RefSeq" id="YP_008357392.1">
    <property type="nucleotide sequence ID" value="NC_021901.1"/>
</dbReference>
<evidence type="ECO:0000313" key="1">
    <source>
        <dbReference type="EMBL" id="CCV01771.1"/>
    </source>
</evidence>
<accession>S6DAY0</accession>
<evidence type="ECO:0000313" key="2">
    <source>
        <dbReference type="Proteomes" id="UP000154968"/>
    </source>
</evidence>
<dbReference type="Proteomes" id="UP000154968">
    <property type="component" value="Segment"/>
</dbReference>
<evidence type="ECO:0008006" key="3">
    <source>
        <dbReference type="Google" id="ProtNLM"/>
    </source>
</evidence>
<dbReference type="GeneID" id="16414433"/>
<name>S6DAY0_9VIRU</name>
<protein>
    <recommendedName>
        <fullName evidence="3">Transcription factor TFIIB cyclin-like domain-containing protein</fullName>
    </recommendedName>
</protein>
<dbReference type="Gene3D" id="1.10.472.10">
    <property type="entry name" value="Cyclin-like"/>
    <property type="match status" value="1"/>
</dbReference>
<organism evidence="1 2">
    <name type="scientific">Invertebrate iridescent virus 22</name>
    <dbReference type="NCBI Taxonomy" id="345198"/>
    <lineage>
        <taxon>Viruses</taxon>
        <taxon>Varidnaviria</taxon>
        <taxon>Bamfordvirae</taxon>
        <taxon>Nucleocytoviricota</taxon>
        <taxon>Megaviricetes</taxon>
        <taxon>Pimascovirales</taxon>
        <taxon>Pimascovirales incertae sedis</taxon>
        <taxon>Iridoviridae</taxon>
        <taxon>Betairidovirinae</taxon>
        <taxon>Chloriridovirus</taxon>
        <taxon>Chloriridovirus simulium1</taxon>
    </lineage>
</organism>
<dbReference type="KEGG" id="vg:16414433"/>
<reference evidence="1 2" key="1">
    <citation type="journal article" date="2013" name="J. Gen. Virol.">
        <title>Complete genome sequence of invertebrate iridescent virus 22 isolated from a blackfly larva.</title>
        <authorList>
            <person name="Piegu B."/>
            <person name="Guizard S."/>
            <person name="Spears T."/>
            <person name="Cruaud C."/>
            <person name="Couloux A."/>
            <person name="Bideshi D.K."/>
            <person name="Federici B.A."/>
            <person name="Bigot Y."/>
        </authorList>
    </citation>
    <scope>NUCLEOTIDE SEQUENCE [LARGE SCALE GENOMIC DNA]</scope>
</reference>